<feature type="domain" description="Cytochrome c-552/4" evidence="2">
    <location>
        <begin position="67"/>
        <end position="86"/>
    </location>
</feature>
<dbReference type="InterPro" id="IPR036280">
    <property type="entry name" value="Multihaem_cyt_sf"/>
</dbReference>
<dbReference type="AlphaFoldDB" id="A0A6I6JID8"/>
<evidence type="ECO:0000313" key="3">
    <source>
        <dbReference type="EMBL" id="QGY40082.1"/>
    </source>
</evidence>
<name>A0A6I6JID8_9BACT</name>
<reference evidence="3 4" key="1">
    <citation type="submission" date="2019-11" db="EMBL/GenBank/DDBJ databases">
        <authorList>
            <person name="Zheng R.K."/>
            <person name="Sun C.M."/>
        </authorList>
    </citation>
    <scope>NUCLEOTIDE SEQUENCE [LARGE SCALE GENOMIC DNA]</scope>
    <source>
        <strain evidence="3 4">SRB007</strain>
    </source>
</reference>
<organism evidence="3 4">
    <name type="scientific">Pseudodesulfovibrio cashew</name>
    <dbReference type="NCBI Taxonomy" id="2678688"/>
    <lineage>
        <taxon>Bacteria</taxon>
        <taxon>Pseudomonadati</taxon>
        <taxon>Thermodesulfobacteriota</taxon>
        <taxon>Desulfovibrionia</taxon>
        <taxon>Desulfovibrionales</taxon>
        <taxon>Desulfovibrionaceae</taxon>
    </lineage>
</organism>
<proteinExistence type="predicted"/>
<dbReference type="SUPFAM" id="SSF48695">
    <property type="entry name" value="Multiheme cytochromes"/>
    <property type="match status" value="1"/>
</dbReference>
<accession>A0A6I6JID8</accession>
<dbReference type="InterPro" id="IPR023155">
    <property type="entry name" value="Cyt_c-552/4"/>
</dbReference>
<keyword evidence="1" id="KW-0732">Signal</keyword>
<evidence type="ECO:0000259" key="2">
    <source>
        <dbReference type="Pfam" id="PF13435"/>
    </source>
</evidence>
<evidence type="ECO:0000313" key="4">
    <source>
        <dbReference type="Proteomes" id="UP000428328"/>
    </source>
</evidence>
<dbReference type="EMBL" id="CP046400">
    <property type="protein sequence ID" value="QGY40082.1"/>
    <property type="molecule type" value="Genomic_DNA"/>
</dbReference>
<feature type="chain" id="PRO_5026252998" description="Cytochrome c-552/4 domain-containing protein" evidence="1">
    <location>
        <begin position="46"/>
        <end position="237"/>
    </location>
</feature>
<gene>
    <name evidence="3" type="ORF">GM415_08060</name>
</gene>
<dbReference type="Gene3D" id="1.10.1130.10">
    <property type="entry name" value="Flavocytochrome C3, Chain A"/>
    <property type="match status" value="2"/>
</dbReference>
<evidence type="ECO:0000256" key="1">
    <source>
        <dbReference type="SAM" id="SignalP"/>
    </source>
</evidence>
<feature type="signal peptide" evidence="1">
    <location>
        <begin position="1"/>
        <end position="45"/>
    </location>
</feature>
<sequence>MDRACLLSMEKGFAQSTGACRIGPMRNCMLLSCLLLCLAAASAHAASIRNEGVVATAPPETYAGSKACAQCHETQYEQWSKTLKARFVRYRRDLAALPGDWGKSPLRADDVFLVVGLHRKAAFVDTDWRVLPAEYRFDKHRWNRKPGWGGRDYRQRCGMCHLTGCNPYEKRYTELGVGCEACHGPGREHIQEESAETIATPGRDGKPVLDTCRRCHNGRNNHADAIRGFAGTYHETD</sequence>
<keyword evidence="4" id="KW-1185">Reference proteome</keyword>
<feature type="domain" description="Cytochrome c-552/4" evidence="2">
    <location>
        <begin position="154"/>
        <end position="184"/>
    </location>
</feature>
<dbReference type="Proteomes" id="UP000428328">
    <property type="component" value="Chromosome"/>
</dbReference>
<dbReference type="KEGG" id="psel:GM415_08060"/>
<protein>
    <recommendedName>
        <fullName evidence="2">Cytochrome c-552/4 domain-containing protein</fullName>
    </recommendedName>
</protein>
<dbReference type="Pfam" id="PF13435">
    <property type="entry name" value="Cytochrome_C554"/>
    <property type="match status" value="2"/>
</dbReference>